<keyword evidence="3" id="KW-1185">Reference proteome</keyword>
<reference evidence="2 3" key="1">
    <citation type="submission" date="2019-12" db="EMBL/GenBank/DDBJ databases">
        <authorList>
            <person name="Floudas D."/>
            <person name="Bentzer J."/>
            <person name="Ahren D."/>
            <person name="Johansson T."/>
            <person name="Persson P."/>
            <person name="Tunlid A."/>
        </authorList>
    </citation>
    <scope>NUCLEOTIDE SEQUENCE [LARGE SCALE GENOMIC DNA]</scope>
    <source>
        <strain evidence="2 3">CBS 102.39</strain>
    </source>
</reference>
<dbReference type="InterPro" id="IPR000073">
    <property type="entry name" value="AB_hydrolase_1"/>
</dbReference>
<evidence type="ECO:0000259" key="1">
    <source>
        <dbReference type="Pfam" id="PF12697"/>
    </source>
</evidence>
<dbReference type="Gene3D" id="3.40.50.1820">
    <property type="entry name" value="alpha/beta hydrolase"/>
    <property type="match status" value="1"/>
</dbReference>
<dbReference type="SUPFAM" id="SSF53474">
    <property type="entry name" value="alpha/beta-Hydrolases"/>
    <property type="match status" value="1"/>
</dbReference>
<proteinExistence type="predicted"/>
<dbReference type="InterPro" id="IPR029058">
    <property type="entry name" value="AB_hydrolase_fold"/>
</dbReference>
<dbReference type="Pfam" id="PF12697">
    <property type="entry name" value="Abhydrolase_6"/>
    <property type="match status" value="1"/>
</dbReference>
<evidence type="ECO:0000313" key="3">
    <source>
        <dbReference type="Proteomes" id="UP000521872"/>
    </source>
</evidence>
<dbReference type="AlphaFoldDB" id="A0A8H4QRX7"/>
<evidence type="ECO:0000313" key="2">
    <source>
        <dbReference type="EMBL" id="KAF4616073.1"/>
    </source>
</evidence>
<comment type="caution">
    <text evidence="2">The sequence shown here is derived from an EMBL/GenBank/DDBJ whole genome shotgun (WGS) entry which is preliminary data.</text>
</comment>
<accession>A0A8H4QRX7</accession>
<sequence length="335" mass="37728">MLSESYVLPGSPDYPLAIAAKRYWATEFEGNATVPTAQTLILLHSTSFHKETWEPTLEDLFQFASRHGSKNLIREAWSIDCPNHGESGHLNHRALSQSEFPNFTCEKYAQAAHRFIMSGLADFRSRNLVGIGHSLGANAMLLLQEVKPSLPFSFLVIVEPMVSAKGQEPLAPLRRSLVNRASKRREFWPSRTTFKEELGAPDRHAAKWDSRVLDSFVNHAIYRNQEENNFALACKPEQEVAMYRDDLEGPTKPVQVVDRICHSIPIHLILGGIHDLIPEQVHRDLLDTNSGRNFATVVTMKDVGHLIPQEDPSRLAQEIFTALLSDKNTQTSSRL</sequence>
<dbReference type="Proteomes" id="UP000521872">
    <property type="component" value="Unassembled WGS sequence"/>
</dbReference>
<organism evidence="2 3">
    <name type="scientific">Agrocybe pediades</name>
    <dbReference type="NCBI Taxonomy" id="84607"/>
    <lineage>
        <taxon>Eukaryota</taxon>
        <taxon>Fungi</taxon>
        <taxon>Dikarya</taxon>
        <taxon>Basidiomycota</taxon>
        <taxon>Agaricomycotina</taxon>
        <taxon>Agaricomycetes</taxon>
        <taxon>Agaricomycetidae</taxon>
        <taxon>Agaricales</taxon>
        <taxon>Agaricineae</taxon>
        <taxon>Strophariaceae</taxon>
        <taxon>Agrocybe</taxon>
    </lineage>
</organism>
<gene>
    <name evidence="2" type="ORF">D9613_011338</name>
</gene>
<dbReference type="EMBL" id="JAACJL010000032">
    <property type="protein sequence ID" value="KAF4616073.1"/>
    <property type="molecule type" value="Genomic_DNA"/>
</dbReference>
<feature type="domain" description="AB hydrolase-1" evidence="1">
    <location>
        <begin position="40"/>
        <end position="317"/>
    </location>
</feature>
<protein>
    <recommendedName>
        <fullName evidence="1">AB hydrolase-1 domain-containing protein</fullName>
    </recommendedName>
</protein>
<name>A0A8H4QRX7_9AGAR</name>